<gene>
    <name evidence="1" type="ORF">LOK49_LG06G03337</name>
</gene>
<name>A0ACC0H8X5_9ERIC</name>
<comment type="caution">
    <text evidence="1">The sequence shown here is derived from an EMBL/GenBank/DDBJ whole genome shotgun (WGS) entry which is preliminary data.</text>
</comment>
<evidence type="ECO:0000313" key="1">
    <source>
        <dbReference type="EMBL" id="KAI8009409.1"/>
    </source>
</evidence>
<proteinExistence type="predicted"/>
<sequence>MVPELEVRIDCNGCPKDQEGPTWHWRPTTGSAHRATTGSTNRAASTSSDGSSTAEAVAPPAEQPKDPPPPENPQPAANDNSAGKPEQPSGPKDVKEEHVIHHHPPDYGYRYGLGHSYVEQWNNYPNGPRFQQEPSPQVYVSHSYNTYKPSPSVTHSYDAYKPLAHVTEYEYIRSPPQYTHYARAEHCSDDYHNNNNGNGNISSMFSDENPNACRAV</sequence>
<dbReference type="EMBL" id="CM045762">
    <property type="protein sequence ID" value="KAI8009409.1"/>
    <property type="molecule type" value="Genomic_DNA"/>
</dbReference>
<keyword evidence="2" id="KW-1185">Reference proteome</keyword>
<dbReference type="Proteomes" id="UP001060215">
    <property type="component" value="Chromosome 5"/>
</dbReference>
<reference evidence="1 2" key="1">
    <citation type="journal article" date="2022" name="Plant J.">
        <title>Chromosome-level genome of Camellia lanceoleosa provides a valuable resource for understanding genome evolution and self-incompatibility.</title>
        <authorList>
            <person name="Gong W."/>
            <person name="Xiao S."/>
            <person name="Wang L."/>
            <person name="Liao Z."/>
            <person name="Chang Y."/>
            <person name="Mo W."/>
            <person name="Hu G."/>
            <person name="Li W."/>
            <person name="Zhao G."/>
            <person name="Zhu H."/>
            <person name="Hu X."/>
            <person name="Ji K."/>
            <person name="Xiang X."/>
            <person name="Song Q."/>
            <person name="Yuan D."/>
            <person name="Jin S."/>
            <person name="Zhang L."/>
        </authorList>
    </citation>
    <scope>NUCLEOTIDE SEQUENCE [LARGE SCALE GENOMIC DNA]</scope>
    <source>
        <strain evidence="1">SQ_2022a</strain>
    </source>
</reference>
<organism evidence="1 2">
    <name type="scientific">Camellia lanceoleosa</name>
    <dbReference type="NCBI Taxonomy" id="1840588"/>
    <lineage>
        <taxon>Eukaryota</taxon>
        <taxon>Viridiplantae</taxon>
        <taxon>Streptophyta</taxon>
        <taxon>Embryophyta</taxon>
        <taxon>Tracheophyta</taxon>
        <taxon>Spermatophyta</taxon>
        <taxon>Magnoliopsida</taxon>
        <taxon>eudicotyledons</taxon>
        <taxon>Gunneridae</taxon>
        <taxon>Pentapetalae</taxon>
        <taxon>asterids</taxon>
        <taxon>Ericales</taxon>
        <taxon>Theaceae</taxon>
        <taxon>Camellia</taxon>
    </lineage>
</organism>
<accession>A0ACC0H8X5</accession>
<evidence type="ECO:0000313" key="2">
    <source>
        <dbReference type="Proteomes" id="UP001060215"/>
    </source>
</evidence>
<protein>
    <submittedName>
        <fullName evidence="1">Uncharacterized protein</fullName>
    </submittedName>
</protein>